<evidence type="ECO:0000256" key="2">
    <source>
        <dbReference type="ARBA" id="ARBA00023268"/>
    </source>
</evidence>
<gene>
    <name evidence="5" type="ORF">PHLCEN_2v950</name>
</gene>
<dbReference type="Pfam" id="PF17921">
    <property type="entry name" value="Integrase_H2C2"/>
    <property type="match status" value="1"/>
</dbReference>
<keyword evidence="2" id="KW-0511">Multifunctional enzyme</keyword>
<dbReference type="Proteomes" id="UP000186601">
    <property type="component" value="Unassembled WGS sequence"/>
</dbReference>
<dbReference type="CDD" id="cd01647">
    <property type="entry name" value="RT_LTR"/>
    <property type="match status" value="1"/>
</dbReference>
<dbReference type="InterPro" id="IPR041588">
    <property type="entry name" value="Integrase_H2C2"/>
</dbReference>
<comment type="caution">
    <text evidence="5">The sequence shown here is derived from an EMBL/GenBank/DDBJ whole genome shotgun (WGS) entry which is preliminary data.</text>
</comment>
<evidence type="ECO:0000259" key="4">
    <source>
        <dbReference type="PROSITE" id="PS50994"/>
    </source>
</evidence>
<evidence type="ECO:0000256" key="3">
    <source>
        <dbReference type="SAM" id="MobiDB-lite"/>
    </source>
</evidence>
<dbReference type="InterPro" id="IPR012337">
    <property type="entry name" value="RNaseH-like_sf"/>
</dbReference>
<feature type="compositionally biased region" description="Acidic residues" evidence="3">
    <location>
        <begin position="1103"/>
        <end position="1120"/>
    </location>
</feature>
<dbReference type="GO" id="GO:0005634">
    <property type="term" value="C:nucleus"/>
    <property type="evidence" value="ECO:0007669"/>
    <property type="project" value="UniProtKB-ARBA"/>
</dbReference>
<accession>A0A2R6S4L0</accession>
<dbReference type="InterPro" id="IPR050951">
    <property type="entry name" value="Retrovirus_Pol_polyprotein"/>
</dbReference>
<sequence>MPLYHPFLISAARASRLVEVLKYKPVDRKVRPVPTTLPEEFRIVRRAPADILADLPQLPLHPPSFSPGLRYTQERYDEYPVDIAGWLSEEERRLVEWLVLTHEHVFAWEENEKGAFTRELFDPILLPTIEHTPWVMKNIPIPPGIYEDVCQVLKTKIEAQVYEPSNSSYRSKWFCVLKKDKKSLRLVHDLQPLNTVAIQDVSTLPSTEDIVDKFGGRACYGGLDLLVAFDQRELDVRSRDMTTFQTPFGAYRLTSIPMGYTNSMQILQGDVTFIFRDEIPHITDPFADDCNVKGPASRYELEDGTEETILGNLGIRRFIWEHCENMNRILHRMGKFGGTFSGKKLLFCVPELEILGYTVHYQGRSPDVSKVQKIKDWPPCETVTEVRGFLGTCGLVRIFIKGFATLARPLINLTRKDAIFEWTTETQESMDVIKEAVCECPMLTPIDYNSDKGVILAVDSSHIAVGFVLLQETTKGKRRPARFGSIAWNERESRYSQAKLELYGLFRAMKAYRIYIIGVKQLTVEVDAKYIKGMLNNPDILPSASVNRWIAGIKLFRFTLVHVPGIDHKAPDGLSRRRRAAEDPISDDDVEEWIDNSYCFFMHAHNKISQAPRATSHEGFQQRLADTASCAPRKATGASIVLNINTTADTTASIPRSENAIKQDARINEIRDFLNSLHTRPEASVEYTRRLVAAASKYFLKESSLWKRDPGGNHKLVMEEDGRLGILRRAHDELGHKGKFAVRAHITQRFWWPALDQDVAWYLRTCHQCQLRQLTKILIPPPVVHPAPMFMRWHIDTMFMPKRGGFRYIVHARCSLGAWPEFRPLRSENAKAIGAFIFEQILCRWGAVHEIISDNGKPFVAALEFLAKRYNIRHIKISAYNSRANGVIERRHRDVREAIVKTCEGDLTKWLDVLPSVFWAERCTVMRSTGLSPFEMSTGIEPRFPWDIIEANWLVDELDSMTYCELVAIRARQLQRRDSDLELIDARIRKSRFLSREQFIRDNAKRIVDYNFQPGTLVLIRNTQVEAELDRKTKPRYYGPLSVVRRTTGGSYTLAELDGSISKTNFAAFRIVPYHPRQKASVQVTPEPEPSKERIGPQRDKEIEDEETASSASDSEDSSA</sequence>
<dbReference type="GO" id="GO:0003723">
    <property type="term" value="F:RNA binding"/>
    <property type="evidence" value="ECO:0007669"/>
    <property type="project" value="UniProtKB-KW"/>
</dbReference>
<evidence type="ECO:0000256" key="1">
    <source>
        <dbReference type="ARBA" id="ARBA00022884"/>
    </source>
</evidence>
<dbReference type="SUPFAM" id="SSF53098">
    <property type="entry name" value="Ribonuclease H-like"/>
    <property type="match status" value="1"/>
</dbReference>
<dbReference type="InterPro" id="IPR036397">
    <property type="entry name" value="RNaseH_sf"/>
</dbReference>
<dbReference type="InterPro" id="IPR043502">
    <property type="entry name" value="DNA/RNA_pol_sf"/>
</dbReference>
<dbReference type="AlphaFoldDB" id="A0A2R6S4L0"/>
<dbReference type="InterPro" id="IPR041577">
    <property type="entry name" value="RT_RNaseH_2"/>
</dbReference>
<name>A0A2R6S4L0_9APHY</name>
<keyword evidence="6" id="KW-1185">Reference proteome</keyword>
<dbReference type="CDD" id="cd09274">
    <property type="entry name" value="RNase_HI_RT_Ty3"/>
    <property type="match status" value="1"/>
</dbReference>
<dbReference type="Gene3D" id="3.30.70.270">
    <property type="match status" value="1"/>
</dbReference>
<evidence type="ECO:0000313" key="6">
    <source>
        <dbReference type="Proteomes" id="UP000186601"/>
    </source>
</evidence>
<dbReference type="Gene3D" id="3.30.420.10">
    <property type="entry name" value="Ribonuclease H-like superfamily/Ribonuclease H"/>
    <property type="match status" value="1"/>
</dbReference>
<dbReference type="GO" id="GO:0015074">
    <property type="term" value="P:DNA integration"/>
    <property type="evidence" value="ECO:0007669"/>
    <property type="project" value="InterPro"/>
</dbReference>
<dbReference type="InterPro" id="IPR043128">
    <property type="entry name" value="Rev_trsase/Diguanyl_cyclase"/>
</dbReference>
<dbReference type="GO" id="GO:0003824">
    <property type="term" value="F:catalytic activity"/>
    <property type="evidence" value="ECO:0007669"/>
    <property type="project" value="UniProtKB-KW"/>
</dbReference>
<dbReference type="STRING" id="98765.A0A2R6S4L0"/>
<keyword evidence="1" id="KW-0694">RNA-binding</keyword>
<proteinExistence type="predicted"/>
<dbReference type="FunFam" id="3.30.70.270:FF:000020">
    <property type="entry name" value="Transposon Tf2-6 polyprotein-like Protein"/>
    <property type="match status" value="1"/>
</dbReference>
<dbReference type="PANTHER" id="PTHR37984">
    <property type="entry name" value="PROTEIN CBG26694"/>
    <property type="match status" value="1"/>
</dbReference>
<dbReference type="SUPFAM" id="SSF56672">
    <property type="entry name" value="DNA/RNA polymerases"/>
    <property type="match status" value="1"/>
</dbReference>
<feature type="domain" description="Integrase catalytic" evidence="4">
    <location>
        <begin position="784"/>
        <end position="941"/>
    </location>
</feature>
<organism evidence="5 6">
    <name type="scientific">Hermanssonia centrifuga</name>
    <dbReference type="NCBI Taxonomy" id="98765"/>
    <lineage>
        <taxon>Eukaryota</taxon>
        <taxon>Fungi</taxon>
        <taxon>Dikarya</taxon>
        <taxon>Basidiomycota</taxon>
        <taxon>Agaricomycotina</taxon>
        <taxon>Agaricomycetes</taxon>
        <taxon>Polyporales</taxon>
        <taxon>Meruliaceae</taxon>
        <taxon>Hermanssonia</taxon>
    </lineage>
</organism>
<dbReference type="Gene3D" id="3.10.10.10">
    <property type="entry name" value="HIV Type 1 Reverse Transcriptase, subunit A, domain 1"/>
    <property type="match status" value="1"/>
</dbReference>
<dbReference type="Pfam" id="PF17919">
    <property type="entry name" value="RT_RNaseH_2"/>
    <property type="match status" value="1"/>
</dbReference>
<dbReference type="PANTHER" id="PTHR37984:SF5">
    <property type="entry name" value="PROTEIN NYNRIN-LIKE"/>
    <property type="match status" value="1"/>
</dbReference>
<feature type="compositionally biased region" description="Basic and acidic residues" evidence="3">
    <location>
        <begin position="1089"/>
        <end position="1102"/>
    </location>
</feature>
<reference evidence="5 6" key="1">
    <citation type="submission" date="2018-02" db="EMBL/GenBank/DDBJ databases">
        <title>Genome sequence of the basidiomycete white-rot fungus Phlebia centrifuga.</title>
        <authorList>
            <person name="Granchi Z."/>
            <person name="Peng M."/>
            <person name="de Vries R.P."/>
            <person name="Hilden K."/>
            <person name="Makela M.R."/>
            <person name="Grigoriev I."/>
            <person name="Riley R."/>
        </authorList>
    </citation>
    <scope>NUCLEOTIDE SEQUENCE [LARGE SCALE GENOMIC DNA]</scope>
    <source>
        <strain evidence="5 6">FBCC195</strain>
    </source>
</reference>
<evidence type="ECO:0000313" key="5">
    <source>
        <dbReference type="EMBL" id="PSS37206.1"/>
    </source>
</evidence>
<dbReference type="InterPro" id="IPR001584">
    <property type="entry name" value="Integrase_cat-core"/>
</dbReference>
<dbReference type="PROSITE" id="PS50994">
    <property type="entry name" value="INTEGRASE"/>
    <property type="match status" value="1"/>
</dbReference>
<dbReference type="OrthoDB" id="444848at2759"/>
<feature type="region of interest" description="Disordered" evidence="3">
    <location>
        <begin position="1078"/>
        <end position="1120"/>
    </location>
</feature>
<protein>
    <recommendedName>
        <fullName evidence="4">Integrase catalytic domain-containing protein</fullName>
    </recommendedName>
</protein>
<dbReference type="Gene3D" id="1.10.340.70">
    <property type="match status" value="1"/>
</dbReference>
<dbReference type="EMBL" id="MLYV02000076">
    <property type="protein sequence ID" value="PSS37206.1"/>
    <property type="molecule type" value="Genomic_DNA"/>
</dbReference>